<proteinExistence type="predicted"/>
<dbReference type="OrthoDB" id="780193at2759"/>
<keyword evidence="4" id="KW-1185">Reference proteome</keyword>
<feature type="compositionally biased region" description="Low complexity" evidence="1">
    <location>
        <begin position="1"/>
        <end position="14"/>
    </location>
</feature>
<evidence type="ECO:0000313" key="3">
    <source>
        <dbReference type="EMBL" id="KAF7834286.1"/>
    </source>
</evidence>
<feature type="region of interest" description="Disordered" evidence="1">
    <location>
        <begin position="253"/>
        <end position="277"/>
    </location>
</feature>
<organism evidence="3 4">
    <name type="scientific">Senna tora</name>
    <dbReference type="NCBI Taxonomy" id="362788"/>
    <lineage>
        <taxon>Eukaryota</taxon>
        <taxon>Viridiplantae</taxon>
        <taxon>Streptophyta</taxon>
        <taxon>Embryophyta</taxon>
        <taxon>Tracheophyta</taxon>
        <taxon>Spermatophyta</taxon>
        <taxon>Magnoliopsida</taxon>
        <taxon>eudicotyledons</taxon>
        <taxon>Gunneridae</taxon>
        <taxon>Pentapetalae</taxon>
        <taxon>rosids</taxon>
        <taxon>fabids</taxon>
        <taxon>Fabales</taxon>
        <taxon>Fabaceae</taxon>
        <taxon>Caesalpinioideae</taxon>
        <taxon>Cassia clade</taxon>
        <taxon>Senna</taxon>
    </lineage>
</organism>
<dbReference type="PANTHER" id="PTHR33179:SF4">
    <property type="entry name" value="VQ MOTIF-CONTAINING PROTEIN"/>
    <property type="match status" value="1"/>
</dbReference>
<feature type="region of interest" description="Disordered" evidence="1">
    <location>
        <begin position="1"/>
        <end position="36"/>
    </location>
</feature>
<feature type="domain" description="VQ" evidence="2">
    <location>
        <begin position="174"/>
        <end position="201"/>
    </location>
</feature>
<evidence type="ECO:0000259" key="2">
    <source>
        <dbReference type="Pfam" id="PF05678"/>
    </source>
</evidence>
<feature type="compositionally biased region" description="Low complexity" evidence="1">
    <location>
        <begin position="24"/>
        <end position="36"/>
    </location>
</feature>
<sequence>MDSGNSGSMQSSSGGDDDYDSRADSISAFLNHPPTTAHHHLAHAPFSTNPSHPQMFDPLSNYFDPIQRSPSSSLLNLDMVWPGSKPARSEPNPADLGAFMSSNQAFLLGAQSRGAAAAFPTHQSLPPEASSSRGLPSNDQAQAQAQTQVQPNSTNSSSGNVVRNPKKRSRASRRAPTTVLTTDTTNFRAMVQEFTGIPAPPFPSSSPFPRSRLDLFGNNSASPSSTTTLRSAHLADPPLPPYLLRPFPHKLHPPPPFLSPTATTSSSSMPSSFPTTSSMVENTLANPNPNNNDLGPILNFQSILRPASNILAPKSHHHHHQAALEIPPSANNFHHHSILPSSSSHGGAMTTTSSTTMVNGIVNYLASSDFHGEKGTECVVAASAAAAPRSEAADEKLFIMQEVRAYEME</sequence>
<evidence type="ECO:0000256" key="1">
    <source>
        <dbReference type="SAM" id="MobiDB-lite"/>
    </source>
</evidence>
<dbReference type="PANTHER" id="PTHR33179">
    <property type="entry name" value="VQ MOTIF-CONTAINING PROTEIN"/>
    <property type="match status" value="1"/>
</dbReference>
<reference evidence="3" key="1">
    <citation type="submission" date="2020-09" db="EMBL/GenBank/DDBJ databases">
        <title>Genome-Enabled Discovery of Anthraquinone Biosynthesis in Senna tora.</title>
        <authorList>
            <person name="Kang S.-H."/>
            <person name="Pandey R.P."/>
            <person name="Lee C.-M."/>
            <person name="Sim J.-S."/>
            <person name="Jeong J.-T."/>
            <person name="Choi B.-S."/>
            <person name="Jung M."/>
            <person name="Ginzburg D."/>
            <person name="Zhao K."/>
            <person name="Won S.Y."/>
            <person name="Oh T.-J."/>
            <person name="Yu Y."/>
            <person name="Kim N.-H."/>
            <person name="Lee O.R."/>
            <person name="Lee T.-H."/>
            <person name="Bashyal P."/>
            <person name="Kim T.-S."/>
            <person name="Lee W.-H."/>
            <person name="Kawkins C."/>
            <person name="Kim C.-K."/>
            <person name="Kim J.S."/>
            <person name="Ahn B.O."/>
            <person name="Rhee S.Y."/>
            <person name="Sohng J.K."/>
        </authorList>
    </citation>
    <scope>NUCLEOTIDE SEQUENCE</scope>
    <source>
        <tissue evidence="3">Leaf</tissue>
    </source>
</reference>
<protein>
    <submittedName>
        <fullName evidence="3">Rho GTPase-activating protein gacII-like isoform X1</fullName>
    </submittedName>
</protein>
<feature type="compositionally biased region" description="Polar residues" evidence="1">
    <location>
        <begin position="151"/>
        <end position="161"/>
    </location>
</feature>
<name>A0A835C9T6_9FABA</name>
<evidence type="ECO:0000313" key="4">
    <source>
        <dbReference type="Proteomes" id="UP000634136"/>
    </source>
</evidence>
<feature type="compositionally biased region" description="Basic residues" evidence="1">
    <location>
        <begin position="164"/>
        <end position="173"/>
    </location>
</feature>
<gene>
    <name evidence="3" type="ORF">G2W53_009145</name>
</gene>
<dbReference type="InterPro" id="IPR008889">
    <property type="entry name" value="VQ"/>
</dbReference>
<dbReference type="AlphaFoldDB" id="A0A835C9T6"/>
<dbReference type="Proteomes" id="UP000634136">
    <property type="component" value="Unassembled WGS sequence"/>
</dbReference>
<dbReference type="Pfam" id="PF05678">
    <property type="entry name" value="VQ"/>
    <property type="match status" value="1"/>
</dbReference>
<feature type="compositionally biased region" description="Low complexity" evidence="1">
    <location>
        <begin position="140"/>
        <end position="150"/>
    </location>
</feature>
<feature type="compositionally biased region" description="Polar residues" evidence="1">
    <location>
        <begin position="121"/>
        <end position="139"/>
    </location>
</feature>
<accession>A0A835C9T6</accession>
<comment type="caution">
    <text evidence="3">The sequence shown here is derived from an EMBL/GenBank/DDBJ whole genome shotgun (WGS) entry which is preliminary data.</text>
</comment>
<feature type="region of interest" description="Disordered" evidence="1">
    <location>
        <begin position="117"/>
        <end position="180"/>
    </location>
</feature>
<dbReference type="InterPro" id="IPR039609">
    <property type="entry name" value="VQ_15/22"/>
</dbReference>
<feature type="compositionally biased region" description="Low complexity" evidence="1">
    <location>
        <begin position="259"/>
        <end position="277"/>
    </location>
</feature>
<dbReference type="EMBL" id="JAAIUW010000004">
    <property type="protein sequence ID" value="KAF7834286.1"/>
    <property type="molecule type" value="Genomic_DNA"/>
</dbReference>